<feature type="domain" description="RNase III" evidence="1">
    <location>
        <begin position="14"/>
        <end position="189"/>
    </location>
</feature>
<proteinExistence type="predicted"/>
<dbReference type="GO" id="GO:0006396">
    <property type="term" value="P:RNA processing"/>
    <property type="evidence" value="ECO:0007669"/>
    <property type="project" value="InterPro"/>
</dbReference>
<dbReference type="GO" id="GO:0004525">
    <property type="term" value="F:ribonuclease III activity"/>
    <property type="evidence" value="ECO:0007669"/>
    <property type="project" value="InterPro"/>
</dbReference>
<sequence length="341" mass="38678">MEFQSFIGSLLAKANINEEHVQLYTNEKNLERYKVAFTHKSISTVAAENYETFEFDGDVIVNLCAVKYFRMRYPKITNVSWLTHIKHKVISQAILGMVAEKYGFLEHIRVGDDVINRIVYLSDGHAYRMPDGEHVKIHEPSQHHTPDDIRNALDTLHDDDGKTVKKDHKPTGCGYLALLEDTFESFIGATSAVVDSTAEVKVGASIAICFAIISAMLDEANISINYEDLWDPITRIKQMAYDRKNWPINKAFYTTDCSEETDMVNDKGEHYTSRRPQFRVTLTAWVKGDMSVSDSNRVVIGKGVGRSIQRAKHIAALQGIEYLSKIGFVEYQSNPYTKHNS</sequence>
<dbReference type="EMBL" id="MN740609">
    <property type="protein sequence ID" value="QHU35538.1"/>
    <property type="molecule type" value="Genomic_DNA"/>
</dbReference>
<dbReference type="Gene3D" id="1.10.1520.10">
    <property type="entry name" value="Ribonuclease III domain"/>
    <property type="match status" value="1"/>
</dbReference>
<dbReference type="SMART" id="SM00535">
    <property type="entry name" value="RIBOc"/>
    <property type="match status" value="1"/>
</dbReference>
<accession>A0A6C0LZR9</accession>
<dbReference type="Pfam" id="PF00636">
    <property type="entry name" value="Ribonuclease_3"/>
    <property type="match status" value="1"/>
</dbReference>
<dbReference type="SUPFAM" id="SSF54768">
    <property type="entry name" value="dsRNA-binding domain-like"/>
    <property type="match status" value="1"/>
</dbReference>
<dbReference type="SUPFAM" id="SSF69065">
    <property type="entry name" value="RNase III domain-like"/>
    <property type="match status" value="1"/>
</dbReference>
<organism evidence="2">
    <name type="scientific">viral metagenome</name>
    <dbReference type="NCBI Taxonomy" id="1070528"/>
    <lineage>
        <taxon>unclassified sequences</taxon>
        <taxon>metagenomes</taxon>
        <taxon>organismal metagenomes</taxon>
    </lineage>
</organism>
<protein>
    <recommendedName>
        <fullName evidence="1">RNase III domain-containing protein</fullName>
    </recommendedName>
</protein>
<dbReference type="InterPro" id="IPR036389">
    <property type="entry name" value="RNase_III_sf"/>
</dbReference>
<name>A0A6C0LZR9_9ZZZZ</name>
<dbReference type="CDD" id="cd00593">
    <property type="entry name" value="RIBOc"/>
    <property type="match status" value="1"/>
</dbReference>
<dbReference type="PROSITE" id="PS50142">
    <property type="entry name" value="RNASE_3_2"/>
    <property type="match status" value="1"/>
</dbReference>
<evidence type="ECO:0000259" key="1">
    <source>
        <dbReference type="PROSITE" id="PS50142"/>
    </source>
</evidence>
<evidence type="ECO:0000313" key="2">
    <source>
        <dbReference type="EMBL" id="QHU35538.1"/>
    </source>
</evidence>
<reference evidence="2" key="1">
    <citation type="journal article" date="2020" name="Nature">
        <title>Giant virus diversity and host interactions through global metagenomics.</title>
        <authorList>
            <person name="Schulz F."/>
            <person name="Roux S."/>
            <person name="Paez-Espino D."/>
            <person name="Jungbluth S."/>
            <person name="Walsh D.A."/>
            <person name="Denef V.J."/>
            <person name="McMahon K.D."/>
            <person name="Konstantinidis K.T."/>
            <person name="Eloe-Fadrosh E.A."/>
            <person name="Kyrpides N.C."/>
            <person name="Woyke T."/>
        </authorList>
    </citation>
    <scope>NUCLEOTIDE SEQUENCE</scope>
    <source>
        <strain evidence="2">GVMAG-S-1029409-49</strain>
    </source>
</reference>
<dbReference type="AlphaFoldDB" id="A0A6C0LZR9"/>
<dbReference type="InterPro" id="IPR000999">
    <property type="entry name" value="RNase_III_dom"/>
</dbReference>